<feature type="transmembrane region" description="Helical" evidence="6">
    <location>
        <begin position="30"/>
        <end position="46"/>
    </location>
</feature>
<keyword evidence="9" id="KW-1185">Reference proteome</keyword>
<comment type="caution">
    <text evidence="8">The sequence shown here is derived from an EMBL/GenBank/DDBJ whole genome shotgun (WGS) entry which is preliminary data.</text>
</comment>
<dbReference type="Proteomes" id="UP001217089">
    <property type="component" value="Unassembled WGS sequence"/>
</dbReference>
<feature type="transmembrane region" description="Helical" evidence="6">
    <location>
        <begin position="171"/>
        <end position="195"/>
    </location>
</feature>
<dbReference type="EMBL" id="JARBDR010000141">
    <property type="protein sequence ID" value="KAJ8320600.1"/>
    <property type="molecule type" value="Genomic_DNA"/>
</dbReference>
<comment type="subcellular location">
    <subcellularLocation>
        <location evidence="1">Membrane</location>
        <topology evidence="1">Multi-pass membrane protein</topology>
    </subcellularLocation>
</comment>
<evidence type="ECO:0000256" key="5">
    <source>
        <dbReference type="SAM" id="Coils"/>
    </source>
</evidence>
<proteinExistence type="predicted"/>
<name>A0ABQ9FTQ8_TEGGR</name>
<evidence type="ECO:0000256" key="1">
    <source>
        <dbReference type="ARBA" id="ARBA00004141"/>
    </source>
</evidence>
<sequence>MANIVVAFILWLFGGWVGLHHFYLGRDRHAFVWWATWGGCFGLGWFRDLWRLSEYVCFANEDVRCINEFKSRMRYYPRPPFSVVRFTGELSLGFTFGLLICMAIPEEYVKETLWGWLLSVLVTPYGVAVVCGLPWLLYDPQNIIFPTLFSAIFVNWKGKEWQKQRKPKRHICKRLATLTVCGCIYLFLWSAAIYLNASITTRDGEQVPVREAVNNFFNSPAWQETKDTLKLLYDYYKVHGWKTLWEEFVQALDPEGETHAYKKDQEKKQEAQEKFIEIQKAYDRLSEIKSKRYKKNEQSRRDSHTEF</sequence>
<keyword evidence="5" id="KW-0175">Coiled coil</keyword>
<dbReference type="PANTHER" id="PTHR44733">
    <property type="entry name" value="DNAJ HOMOLOG SUBFAMILY C MEMBER 22"/>
    <property type="match status" value="1"/>
</dbReference>
<evidence type="ECO:0000256" key="2">
    <source>
        <dbReference type="ARBA" id="ARBA00022692"/>
    </source>
</evidence>
<evidence type="ECO:0000313" key="8">
    <source>
        <dbReference type="EMBL" id="KAJ8320600.1"/>
    </source>
</evidence>
<feature type="transmembrane region" description="Helical" evidence="6">
    <location>
        <begin position="116"/>
        <end position="137"/>
    </location>
</feature>
<organism evidence="8 9">
    <name type="scientific">Tegillarca granosa</name>
    <name type="common">Malaysian cockle</name>
    <name type="synonym">Anadara granosa</name>
    <dbReference type="NCBI Taxonomy" id="220873"/>
    <lineage>
        <taxon>Eukaryota</taxon>
        <taxon>Metazoa</taxon>
        <taxon>Spiralia</taxon>
        <taxon>Lophotrochozoa</taxon>
        <taxon>Mollusca</taxon>
        <taxon>Bivalvia</taxon>
        <taxon>Autobranchia</taxon>
        <taxon>Pteriomorphia</taxon>
        <taxon>Arcoida</taxon>
        <taxon>Arcoidea</taxon>
        <taxon>Arcidae</taxon>
        <taxon>Tegillarca</taxon>
    </lineage>
</organism>
<reference evidence="8 9" key="1">
    <citation type="submission" date="2022-12" db="EMBL/GenBank/DDBJ databases">
        <title>Chromosome-level genome of Tegillarca granosa.</title>
        <authorList>
            <person name="Kim J."/>
        </authorList>
    </citation>
    <scope>NUCLEOTIDE SEQUENCE [LARGE SCALE GENOMIC DNA]</scope>
    <source>
        <strain evidence="8">Teg-2019</strain>
        <tissue evidence="8">Adductor muscle</tissue>
    </source>
</reference>
<evidence type="ECO:0000256" key="6">
    <source>
        <dbReference type="SAM" id="Phobius"/>
    </source>
</evidence>
<dbReference type="PANTHER" id="PTHR44733:SF1">
    <property type="entry name" value="DNAJ HOMOLOG SUBFAMILY C MEMBER 22"/>
    <property type="match status" value="1"/>
</dbReference>
<feature type="domain" description="TM2" evidence="7">
    <location>
        <begin position="3"/>
        <end position="50"/>
    </location>
</feature>
<accession>A0ABQ9FTQ8</accession>
<feature type="transmembrane region" description="Helical" evidence="6">
    <location>
        <begin position="83"/>
        <end position="104"/>
    </location>
</feature>
<keyword evidence="3 6" id="KW-1133">Transmembrane helix</keyword>
<keyword evidence="2 6" id="KW-0812">Transmembrane</keyword>
<dbReference type="Pfam" id="PF05154">
    <property type="entry name" value="TM2"/>
    <property type="match status" value="1"/>
</dbReference>
<gene>
    <name evidence="8" type="ORF">KUTeg_002187</name>
</gene>
<evidence type="ECO:0000259" key="7">
    <source>
        <dbReference type="Pfam" id="PF05154"/>
    </source>
</evidence>
<evidence type="ECO:0000256" key="4">
    <source>
        <dbReference type="ARBA" id="ARBA00023136"/>
    </source>
</evidence>
<feature type="transmembrane region" description="Helical" evidence="6">
    <location>
        <begin position="6"/>
        <end position="23"/>
    </location>
</feature>
<feature type="coiled-coil region" evidence="5">
    <location>
        <begin position="261"/>
        <end position="288"/>
    </location>
</feature>
<keyword evidence="4 6" id="KW-0472">Membrane</keyword>
<evidence type="ECO:0000256" key="3">
    <source>
        <dbReference type="ARBA" id="ARBA00022989"/>
    </source>
</evidence>
<protein>
    <recommendedName>
        <fullName evidence="7">TM2 domain-containing protein</fullName>
    </recommendedName>
</protein>
<evidence type="ECO:0000313" key="9">
    <source>
        <dbReference type="Proteomes" id="UP001217089"/>
    </source>
</evidence>
<dbReference type="InterPro" id="IPR007829">
    <property type="entry name" value="TM2"/>
</dbReference>